<sequence length="123" mass="13555">MALVVVVVVVVGKNWFTSRGFRRLVNDSRVSLGLRGSVPSWVHKRFSSRRTRESQVQGFTLSLFIGRVASNAPRILCLVAPPATRPATRPGTRHALPALSHAKSTIKISIREVSVLRCSRPLT</sequence>
<name>A0A5B7FR58_PORTR</name>
<proteinExistence type="predicted"/>
<organism evidence="1 2">
    <name type="scientific">Portunus trituberculatus</name>
    <name type="common">Swimming crab</name>
    <name type="synonym">Neptunus trituberculatus</name>
    <dbReference type="NCBI Taxonomy" id="210409"/>
    <lineage>
        <taxon>Eukaryota</taxon>
        <taxon>Metazoa</taxon>
        <taxon>Ecdysozoa</taxon>
        <taxon>Arthropoda</taxon>
        <taxon>Crustacea</taxon>
        <taxon>Multicrustacea</taxon>
        <taxon>Malacostraca</taxon>
        <taxon>Eumalacostraca</taxon>
        <taxon>Eucarida</taxon>
        <taxon>Decapoda</taxon>
        <taxon>Pleocyemata</taxon>
        <taxon>Brachyura</taxon>
        <taxon>Eubrachyura</taxon>
        <taxon>Portunoidea</taxon>
        <taxon>Portunidae</taxon>
        <taxon>Portuninae</taxon>
        <taxon>Portunus</taxon>
    </lineage>
</organism>
<accession>A0A5B7FR58</accession>
<dbReference type="Proteomes" id="UP000324222">
    <property type="component" value="Unassembled WGS sequence"/>
</dbReference>
<dbReference type="AlphaFoldDB" id="A0A5B7FR58"/>
<gene>
    <name evidence="1" type="ORF">E2C01_043776</name>
</gene>
<comment type="caution">
    <text evidence="1">The sequence shown here is derived from an EMBL/GenBank/DDBJ whole genome shotgun (WGS) entry which is preliminary data.</text>
</comment>
<reference evidence="1 2" key="1">
    <citation type="submission" date="2019-05" db="EMBL/GenBank/DDBJ databases">
        <title>Another draft genome of Portunus trituberculatus and its Hox gene families provides insights of decapod evolution.</title>
        <authorList>
            <person name="Jeong J.-H."/>
            <person name="Song I."/>
            <person name="Kim S."/>
            <person name="Choi T."/>
            <person name="Kim D."/>
            <person name="Ryu S."/>
            <person name="Kim W."/>
        </authorList>
    </citation>
    <scope>NUCLEOTIDE SEQUENCE [LARGE SCALE GENOMIC DNA]</scope>
    <source>
        <tissue evidence="1">Muscle</tissue>
    </source>
</reference>
<evidence type="ECO:0000313" key="1">
    <source>
        <dbReference type="EMBL" id="MPC49961.1"/>
    </source>
</evidence>
<evidence type="ECO:0000313" key="2">
    <source>
        <dbReference type="Proteomes" id="UP000324222"/>
    </source>
</evidence>
<dbReference type="EMBL" id="VSRR010009203">
    <property type="protein sequence ID" value="MPC49961.1"/>
    <property type="molecule type" value="Genomic_DNA"/>
</dbReference>
<keyword evidence="2" id="KW-1185">Reference proteome</keyword>
<protein>
    <submittedName>
        <fullName evidence="1">Uncharacterized protein</fullName>
    </submittedName>
</protein>